<dbReference type="GeneID" id="111088236"/>
<organism evidence="2 3">
    <name type="scientific">Limulus polyphemus</name>
    <name type="common">Atlantic horseshoe crab</name>
    <dbReference type="NCBI Taxonomy" id="6850"/>
    <lineage>
        <taxon>Eukaryota</taxon>
        <taxon>Metazoa</taxon>
        <taxon>Ecdysozoa</taxon>
        <taxon>Arthropoda</taxon>
        <taxon>Chelicerata</taxon>
        <taxon>Merostomata</taxon>
        <taxon>Xiphosura</taxon>
        <taxon>Limulidae</taxon>
        <taxon>Limulus</taxon>
    </lineage>
</organism>
<keyword evidence="1" id="KW-0732">Signal</keyword>
<evidence type="ECO:0000313" key="3">
    <source>
        <dbReference type="RefSeq" id="XP_022253452.1"/>
    </source>
</evidence>
<gene>
    <name evidence="3" type="primary">LOC111088236</name>
</gene>
<proteinExistence type="predicted"/>
<feature type="chain" id="PRO_5046452151" evidence="1">
    <location>
        <begin position="21"/>
        <end position="171"/>
    </location>
</feature>
<protein>
    <submittedName>
        <fullName evidence="3">Uncharacterized protein LOC111088236</fullName>
    </submittedName>
</protein>
<dbReference type="RefSeq" id="XP_022253452.1">
    <property type="nucleotide sequence ID" value="XM_022397744.1"/>
</dbReference>
<reference evidence="3" key="1">
    <citation type="submission" date="2025-08" db="UniProtKB">
        <authorList>
            <consortium name="RefSeq"/>
        </authorList>
    </citation>
    <scope>IDENTIFICATION</scope>
    <source>
        <tissue evidence="3">Muscle</tissue>
    </source>
</reference>
<keyword evidence="2" id="KW-1185">Reference proteome</keyword>
<accession>A0ABM1TC46</accession>
<dbReference type="Proteomes" id="UP000694941">
    <property type="component" value="Unplaced"/>
</dbReference>
<evidence type="ECO:0000313" key="2">
    <source>
        <dbReference type="Proteomes" id="UP000694941"/>
    </source>
</evidence>
<feature type="signal peptide" evidence="1">
    <location>
        <begin position="1"/>
        <end position="20"/>
    </location>
</feature>
<evidence type="ECO:0000256" key="1">
    <source>
        <dbReference type="SAM" id="SignalP"/>
    </source>
</evidence>
<name>A0ABM1TC46_LIMPO</name>
<sequence length="171" mass="19377">MTFVIGVFVLLGVYFQLRHSQCQCGPEKILEALPLKSVQHEPKTIHYDPDSFLAVASRSNSFKTINPASLRLKLDENIGKRIRKNHKARVNCIIEKKKAVEVIAQKSKTITTPLGNRTTDPRMMHTTGEKMVFFCQSDVRRSHKPMVNEVTEVLSRSRRATIGACICDCFC</sequence>